<protein>
    <submittedName>
        <fullName evidence="2">Transcriptional regulator</fullName>
    </submittedName>
</protein>
<name>A0A2K2FBD8_9CLOT</name>
<dbReference type="OrthoDB" id="4772335at2"/>
<comment type="caution">
    <text evidence="2">The sequence shown here is derived from an EMBL/GenBank/DDBJ whole genome shotgun (WGS) entry which is preliminary data.</text>
</comment>
<dbReference type="AlphaFoldDB" id="A0A2K2FBD8"/>
<dbReference type="InterPro" id="IPR008319">
    <property type="entry name" value="GyrI-like_CCH_Lin2189-like"/>
</dbReference>
<reference evidence="2 3" key="1">
    <citation type="submission" date="2017-06" db="EMBL/GenBank/DDBJ databases">
        <title>Investigating the central metabolism of Clostridium thermosuccinogenes.</title>
        <authorList>
            <person name="Koendjbiharie J.G."/>
            <person name="van Kranenburg R."/>
        </authorList>
    </citation>
    <scope>NUCLEOTIDE SEQUENCE [LARGE SCALE GENOMIC DNA]</scope>
    <source>
        <strain evidence="2 3">DSM 5806</strain>
    </source>
</reference>
<dbReference type="KEGG" id="cthd:CDO33_11640"/>
<dbReference type="EMBL" id="NIOJ01000034">
    <property type="protein sequence ID" value="PNT97707.1"/>
    <property type="molecule type" value="Genomic_DNA"/>
</dbReference>
<evidence type="ECO:0000313" key="2">
    <source>
        <dbReference type="EMBL" id="PNT97707.1"/>
    </source>
</evidence>
<evidence type="ECO:0000313" key="3">
    <source>
        <dbReference type="Proteomes" id="UP000236151"/>
    </source>
</evidence>
<dbReference type="PIRSF" id="PIRSF031644">
    <property type="entry name" value="UCP031644"/>
    <property type="match status" value="1"/>
</dbReference>
<evidence type="ECO:0000259" key="1">
    <source>
        <dbReference type="Pfam" id="PF06445"/>
    </source>
</evidence>
<proteinExistence type="predicted"/>
<dbReference type="Gene3D" id="3.20.80.10">
    <property type="entry name" value="Regulatory factor, effector binding domain"/>
    <property type="match status" value="1"/>
</dbReference>
<accession>A0A2K2FBD8</accession>
<keyword evidence="3" id="KW-1185">Reference proteome</keyword>
<organism evidence="2 3">
    <name type="scientific">Clostridium thermosuccinogenes</name>
    <dbReference type="NCBI Taxonomy" id="84032"/>
    <lineage>
        <taxon>Bacteria</taxon>
        <taxon>Bacillati</taxon>
        <taxon>Bacillota</taxon>
        <taxon>Clostridia</taxon>
        <taxon>Eubacteriales</taxon>
        <taxon>Clostridiaceae</taxon>
        <taxon>Clostridium</taxon>
    </lineage>
</organism>
<gene>
    <name evidence="2" type="ORF">CDQ84_12700</name>
</gene>
<dbReference type="InterPro" id="IPR029442">
    <property type="entry name" value="GyrI-like"/>
</dbReference>
<dbReference type="Proteomes" id="UP000236151">
    <property type="component" value="Unassembled WGS sequence"/>
</dbReference>
<dbReference type="RefSeq" id="WP_103082103.1">
    <property type="nucleotide sequence ID" value="NZ_CP021850.1"/>
</dbReference>
<dbReference type="Pfam" id="PF06445">
    <property type="entry name" value="GyrI-like"/>
    <property type="match status" value="1"/>
</dbReference>
<sequence>MSKEVFNFKKEYKELYMPKDKPALIEIPSMNFLMVDGTGDPNGNAVFQQAVELLYGLSYTIKMSKMKGNQPEGYFEYVVPPLEGLWWIDEGKFSLEVRDNWKWTLMIRQPEFVNEKVFQWACDELARKKPELDTGKARFEAFEEGLCVQIMHIGPFSTEPDTVKKMDAFILQQGLKDKLTSGGKHHEIYLSDFRKCKPENMKTVLRHPVERA</sequence>
<feature type="domain" description="GyrI-like small molecule binding" evidence="1">
    <location>
        <begin position="22"/>
        <end position="208"/>
    </location>
</feature>
<dbReference type="InterPro" id="IPR011256">
    <property type="entry name" value="Reg_factor_effector_dom_sf"/>
</dbReference>